<dbReference type="PANTHER" id="PTHR11668">
    <property type="entry name" value="SERINE/THREONINE PROTEIN PHOSPHATASE"/>
    <property type="match status" value="1"/>
</dbReference>
<dbReference type="OrthoDB" id="1930084at2759"/>
<evidence type="ECO:0000313" key="5">
    <source>
        <dbReference type="WBParaSite" id="GPUH_0000926201-mRNA-1"/>
    </source>
</evidence>
<dbReference type="InterPro" id="IPR004843">
    <property type="entry name" value="Calcineurin-like_PHP"/>
</dbReference>
<dbReference type="EMBL" id="UYRT01029544">
    <property type="protein sequence ID" value="VDK69982.1"/>
    <property type="molecule type" value="Genomic_DNA"/>
</dbReference>
<dbReference type="WBParaSite" id="GPUH_0000926301-mRNA-1">
    <property type="protein sequence ID" value="GPUH_0000926301-mRNA-1"/>
    <property type="gene ID" value="GPUH_0000926301"/>
</dbReference>
<dbReference type="InterPro" id="IPR050341">
    <property type="entry name" value="PP1_catalytic_subunit"/>
</dbReference>
<protein>
    <submittedName>
        <fullName evidence="5 6">Metallophos domain-containing protein</fullName>
    </submittedName>
</protein>
<keyword evidence="4" id="KW-1185">Reference proteome</keyword>
<evidence type="ECO:0000313" key="6">
    <source>
        <dbReference type="WBParaSite" id="GPUH_0000926301-mRNA-1"/>
    </source>
</evidence>
<dbReference type="Pfam" id="PF00149">
    <property type="entry name" value="Metallophos"/>
    <property type="match status" value="1"/>
</dbReference>
<dbReference type="Proteomes" id="UP000271098">
    <property type="component" value="Unassembled WGS sequence"/>
</dbReference>
<dbReference type="SUPFAM" id="SSF56300">
    <property type="entry name" value="Metallo-dependent phosphatases"/>
    <property type="match status" value="1"/>
</dbReference>
<feature type="domain" description="Calcineurin-like phosphoesterase" evidence="1">
    <location>
        <begin position="1"/>
        <end position="49"/>
    </location>
</feature>
<dbReference type="AlphaFoldDB" id="A0A183DKL0"/>
<dbReference type="PANTHER" id="PTHR11668:SF492">
    <property type="entry name" value="SERINE_THREONINE-PROTEIN PHOSPHATASE PP1-DELTA-RELATED"/>
    <property type="match status" value="1"/>
</dbReference>
<evidence type="ECO:0000313" key="4">
    <source>
        <dbReference type="Proteomes" id="UP000271098"/>
    </source>
</evidence>
<organism evidence="5">
    <name type="scientific">Gongylonema pulchrum</name>
    <dbReference type="NCBI Taxonomy" id="637853"/>
    <lineage>
        <taxon>Eukaryota</taxon>
        <taxon>Metazoa</taxon>
        <taxon>Ecdysozoa</taxon>
        <taxon>Nematoda</taxon>
        <taxon>Chromadorea</taxon>
        <taxon>Rhabditida</taxon>
        <taxon>Spirurina</taxon>
        <taxon>Spiruromorpha</taxon>
        <taxon>Spiruroidea</taxon>
        <taxon>Gongylonematidae</taxon>
        <taxon>Gongylonema</taxon>
    </lineage>
</organism>
<evidence type="ECO:0000313" key="2">
    <source>
        <dbReference type="EMBL" id="VDK69932.1"/>
    </source>
</evidence>
<evidence type="ECO:0000259" key="1">
    <source>
        <dbReference type="Pfam" id="PF00149"/>
    </source>
</evidence>
<sequence length="69" mass="7913">MPFTGLVAGKILCMHGGLSPQLKSVDQLRQITRPIDPPNPSIHIDLLWSFFSYSTNKQMLFRIPIFSRR</sequence>
<gene>
    <name evidence="2" type="ORF">GPUH_LOCUS9251</name>
    <name evidence="3" type="ORF">GPUH_LOCUS9254</name>
</gene>
<dbReference type="EMBL" id="UYRT01029524">
    <property type="protein sequence ID" value="VDK69932.1"/>
    <property type="molecule type" value="Genomic_DNA"/>
</dbReference>
<reference evidence="2 4" key="2">
    <citation type="submission" date="2018-11" db="EMBL/GenBank/DDBJ databases">
        <authorList>
            <consortium name="Pathogen Informatics"/>
        </authorList>
    </citation>
    <scope>NUCLEOTIDE SEQUENCE [LARGE SCALE GENOMIC DNA]</scope>
</reference>
<reference evidence="5 6" key="1">
    <citation type="submission" date="2016-06" db="UniProtKB">
        <authorList>
            <consortium name="WormBaseParasite"/>
        </authorList>
    </citation>
    <scope>IDENTIFICATION</scope>
</reference>
<dbReference type="WBParaSite" id="GPUH_0000926201-mRNA-1">
    <property type="protein sequence ID" value="GPUH_0000926201-mRNA-1"/>
    <property type="gene ID" value="GPUH_0000926201"/>
</dbReference>
<dbReference type="GO" id="GO:0004722">
    <property type="term" value="F:protein serine/threonine phosphatase activity"/>
    <property type="evidence" value="ECO:0007669"/>
    <property type="project" value="TreeGrafter"/>
</dbReference>
<dbReference type="Gene3D" id="3.60.21.10">
    <property type="match status" value="1"/>
</dbReference>
<name>A0A183DKL0_9BILA</name>
<accession>A0A183DKL0</accession>
<dbReference type="GO" id="GO:0005634">
    <property type="term" value="C:nucleus"/>
    <property type="evidence" value="ECO:0007669"/>
    <property type="project" value="TreeGrafter"/>
</dbReference>
<dbReference type="InterPro" id="IPR029052">
    <property type="entry name" value="Metallo-depent_PP-like"/>
</dbReference>
<proteinExistence type="predicted"/>
<evidence type="ECO:0000313" key="3">
    <source>
        <dbReference type="EMBL" id="VDK69982.1"/>
    </source>
</evidence>
<dbReference type="GO" id="GO:0005737">
    <property type="term" value="C:cytoplasm"/>
    <property type="evidence" value="ECO:0007669"/>
    <property type="project" value="TreeGrafter"/>
</dbReference>